<evidence type="ECO:0000256" key="1">
    <source>
        <dbReference type="ARBA" id="ARBA00022642"/>
    </source>
</evidence>
<name>D8QTW4_SELML</name>
<keyword evidence="6 7" id="KW-0520">NAD</keyword>
<dbReference type="EC" id="2.7.7.1" evidence="7"/>
<keyword evidence="5 7" id="KW-0067">ATP-binding</keyword>
<gene>
    <name evidence="10" type="ORF">SELMODRAFT_77699</name>
    <name evidence="9" type="ORF">SELMODRAFT_95247</name>
</gene>
<evidence type="ECO:0000256" key="4">
    <source>
        <dbReference type="ARBA" id="ARBA00022741"/>
    </source>
</evidence>
<keyword evidence="1 7" id="KW-0662">Pyridine nucleotide biosynthesis</keyword>
<dbReference type="KEGG" id="smo:SELMODRAFT_95247"/>
<dbReference type="NCBIfam" id="TIGR00482">
    <property type="entry name" value="nicotinate (nicotinamide) nucleotide adenylyltransferase"/>
    <property type="match status" value="1"/>
</dbReference>
<feature type="domain" description="Cytidyltransferase-like" evidence="8">
    <location>
        <begin position="5"/>
        <end position="169"/>
    </location>
</feature>
<dbReference type="Pfam" id="PF01467">
    <property type="entry name" value="CTP_transf_like"/>
    <property type="match status" value="1"/>
</dbReference>
<keyword evidence="11" id="KW-1185">Reference proteome</keyword>
<dbReference type="InterPro" id="IPR014729">
    <property type="entry name" value="Rossmann-like_a/b/a_fold"/>
</dbReference>
<evidence type="ECO:0000313" key="11">
    <source>
        <dbReference type="Proteomes" id="UP000001514"/>
    </source>
</evidence>
<dbReference type="InterPro" id="IPR005248">
    <property type="entry name" value="NadD/NMNAT"/>
</dbReference>
<evidence type="ECO:0000313" key="9">
    <source>
        <dbReference type="EMBL" id="EFJ27953.1"/>
    </source>
</evidence>
<dbReference type="OMA" id="QPWKENI"/>
<dbReference type="EC" id="2.7.7.18" evidence="7"/>
<dbReference type="STRING" id="88036.D8QTW4"/>
<dbReference type="GO" id="GO:0000309">
    <property type="term" value="F:nicotinamide-nucleotide adenylyltransferase activity"/>
    <property type="evidence" value="ECO:0000318"/>
    <property type="project" value="GO_Central"/>
</dbReference>
<dbReference type="FunCoup" id="D8QTW4">
    <property type="interactions" value="3032"/>
</dbReference>
<protein>
    <recommendedName>
        <fullName evidence="7">Nicotinamide-nucleotide adenylyltransferase</fullName>
        <ecNumber evidence="7">2.7.7.1</ecNumber>
        <ecNumber evidence="7">2.7.7.18</ecNumber>
    </recommendedName>
</protein>
<comment type="catalytic activity">
    <reaction evidence="7">
        <text>nicotinate beta-D-ribonucleotide + ATP + H(+) = deamido-NAD(+) + diphosphate</text>
        <dbReference type="Rhea" id="RHEA:22860"/>
        <dbReference type="ChEBI" id="CHEBI:15378"/>
        <dbReference type="ChEBI" id="CHEBI:30616"/>
        <dbReference type="ChEBI" id="CHEBI:33019"/>
        <dbReference type="ChEBI" id="CHEBI:57502"/>
        <dbReference type="ChEBI" id="CHEBI:58437"/>
        <dbReference type="EC" id="2.7.7.18"/>
    </reaction>
</comment>
<dbReference type="KEGG" id="smo:SELMODRAFT_77699"/>
<comment type="similarity">
    <text evidence="7">Belongs to the eukaryotic NMN adenylyltransferase family.</text>
</comment>
<keyword evidence="4 7" id="KW-0547">Nucleotide-binding</keyword>
<evidence type="ECO:0000256" key="7">
    <source>
        <dbReference type="RuleBase" id="RU362021"/>
    </source>
</evidence>
<dbReference type="SUPFAM" id="SSF52374">
    <property type="entry name" value="Nucleotidylyl transferase"/>
    <property type="match status" value="1"/>
</dbReference>
<dbReference type="Gramene" id="EFJ27953">
    <property type="protein sequence ID" value="EFJ27953"/>
    <property type="gene ID" value="SELMODRAFT_95247"/>
</dbReference>
<reference evidence="10 11" key="1">
    <citation type="journal article" date="2011" name="Science">
        <title>The Selaginella genome identifies genetic changes associated with the evolution of vascular plants.</title>
        <authorList>
            <person name="Banks J.A."/>
            <person name="Nishiyama T."/>
            <person name="Hasebe M."/>
            <person name="Bowman J.L."/>
            <person name="Gribskov M."/>
            <person name="dePamphilis C."/>
            <person name="Albert V.A."/>
            <person name="Aono N."/>
            <person name="Aoyama T."/>
            <person name="Ambrose B.A."/>
            <person name="Ashton N.W."/>
            <person name="Axtell M.J."/>
            <person name="Barker E."/>
            <person name="Barker M.S."/>
            <person name="Bennetzen J.L."/>
            <person name="Bonawitz N.D."/>
            <person name="Chapple C."/>
            <person name="Cheng C."/>
            <person name="Correa L.G."/>
            <person name="Dacre M."/>
            <person name="DeBarry J."/>
            <person name="Dreyer I."/>
            <person name="Elias M."/>
            <person name="Engstrom E.M."/>
            <person name="Estelle M."/>
            <person name="Feng L."/>
            <person name="Finet C."/>
            <person name="Floyd S.K."/>
            <person name="Frommer W.B."/>
            <person name="Fujita T."/>
            <person name="Gramzow L."/>
            <person name="Gutensohn M."/>
            <person name="Harholt J."/>
            <person name="Hattori M."/>
            <person name="Heyl A."/>
            <person name="Hirai T."/>
            <person name="Hiwatashi Y."/>
            <person name="Ishikawa M."/>
            <person name="Iwata M."/>
            <person name="Karol K.G."/>
            <person name="Koehler B."/>
            <person name="Kolukisaoglu U."/>
            <person name="Kubo M."/>
            <person name="Kurata T."/>
            <person name="Lalonde S."/>
            <person name="Li K."/>
            <person name="Li Y."/>
            <person name="Litt A."/>
            <person name="Lyons E."/>
            <person name="Manning G."/>
            <person name="Maruyama T."/>
            <person name="Michael T.P."/>
            <person name="Mikami K."/>
            <person name="Miyazaki S."/>
            <person name="Morinaga S."/>
            <person name="Murata T."/>
            <person name="Mueller-Roeber B."/>
            <person name="Nelson D.R."/>
            <person name="Obara M."/>
            <person name="Oguri Y."/>
            <person name="Olmstead R.G."/>
            <person name="Onodera N."/>
            <person name="Petersen B.L."/>
            <person name="Pils B."/>
            <person name="Prigge M."/>
            <person name="Rensing S.A."/>
            <person name="Riano-Pachon D.M."/>
            <person name="Roberts A.W."/>
            <person name="Sato Y."/>
            <person name="Scheller H.V."/>
            <person name="Schulz B."/>
            <person name="Schulz C."/>
            <person name="Shakirov E.V."/>
            <person name="Shibagaki N."/>
            <person name="Shinohara N."/>
            <person name="Shippen D.E."/>
            <person name="Soerensen I."/>
            <person name="Sotooka R."/>
            <person name="Sugimoto N."/>
            <person name="Sugita M."/>
            <person name="Sumikawa N."/>
            <person name="Tanurdzic M."/>
            <person name="Theissen G."/>
            <person name="Ulvskov P."/>
            <person name="Wakazuki S."/>
            <person name="Weng J.K."/>
            <person name="Willats W.W."/>
            <person name="Wipf D."/>
            <person name="Wolf P.G."/>
            <person name="Yang L."/>
            <person name="Zimmer A.D."/>
            <person name="Zhu Q."/>
            <person name="Mitros T."/>
            <person name="Hellsten U."/>
            <person name="Loque D."/>
            <person name="Otillar R."/>
            <person name="Salamov A."/>
            <person name="Schmutz J."/>
            <person name="Shapiro H."/>
            <person name="Lindquist E."/>
            <person name="Lucas S."/>
            <person name="Rokhsar D."/>
            <person name="Grigoriev I.V."/>
        </authorList>
    </citation>
    <scope>NUCLEOTIDE SEQUENCE [LARGE SCALE GENOMIC DNA]</scope>
</reference>
<dbReference type="InParanoid" id="D8QTW4"/>
<comment type="catalytic activity">
    <reaction evidence="7">
        <text>beta-nicotinamide D-ribonucleotide + ATP + H(+) = diphosphate + NAD(+)</text>
        <dbReference type="Rhea" id="RHEA:21360"/>
        <dbReference type="ChEBI" id="CHEBI:14649"/>
        <dbReference type="ChEBI" id="CHEBI:15378"/>
        <dbReference type="ChEBI" id="CHEBI:30616"/>
        <dbReference type="ChEBI" id="CHEBI:33019"/>
        <dbReference type="ChEBI" id="CHEBI:57540"/>
        <dbReference type="EC" id="2.7.7.1"/>
    </reaction>
</comment>
<evidence type="ECO:0000256" key="3">
    <source>
        <dbReference type="ARBA" id="ARBA00022695"/>
    </source>
</evidence>
<dbReference type="Gene3D" id="3.40.50.620">
    <property type="entry name" value="HUPs"/>
    <property type="match status" value="1"/>
</dbReference>
<dbReference type="EMBL" id="GL377581">
    <property type="protein sequence ID" value="EFJ27953.1"/>
    <property type="molecule type" value="Genomic_DNA"/>
</dbReference>
<dbReference type="UniPathway" id="UPA00253">
    <property type="reaction ID" value="UER00600"/>
</dbReference>
<evidence type="ECO:0000259" key="8">
    <source>
        <dbReference type="Pfam" id="PF01467"/>
    </source>
</evidence>
<dbReference type="GO" id="GO:0004515">
    <property type="term" value="F:nicotinate-nucleotide adenylyltransferase activity"/>
    <property type="evidence" value="ECO:0000318"/>
    <property type="project" value="GO_Central"/>
</dbReference>
<dbReference type="Gramene" id="EFJ36717">
    <property type="protein sequence ID" value="EFJ36717"/>
    <property type="gene ID" value="SELMODRAFT_77699"/>
</dbReference>
<evidence type="ECO:0000256" key="6">
    <source>
        <dbReference type="ARBA" id="ARBA00023027"/>
    </source>
</evidence>
<proteinExistence type="inferred from homology"/>
<dbReference type="eggNOG" id="KOG3199">
    <property type="taxonomic scope" value="Eukaryota"/>
</dbReference>
<keyword evidence="3 7" id="KW-0548">Nucleotidyltransferase</keyword>
<dbReference type="Proteomes" id="UP000001514">
    <property type="component" value="Unassembled WGS sequence"/>
</dbReference>
<evidence type="ECO:0000256" key="2">
    <source>
        <dbReference type="ARBA" id="ARBA00022679"/>
    </source>
</evidence>
<comment type="pathway">
    <text evidence="7">Cofactor biosynthesis; NAD(+) biosynthesis; NAD(+) from nicotinamide D-ribonucleotide: step 1/1.</text>
</comment>
<dbReference type="HOGENOM" id="CLU_033366_0_2_1"/>
<sequence>VILVATGSFNPPTIMHLRMFELARNRLMSEGYSVLGGYMSPVHDGYAKPGLALAEHRIQMCQISTADSPFIMVDSWEARQPTRQRTVDVLARVDHCINGGMITEGTVRIMLLCGVDLLATLEDASIWIPDHVERICRDYGIVCLSRDGQSIDKVVFQNETLHRHRVSSQQKITLLSLKSLVFFLRRQSFERALSVKYLVHDGVIEYVKSHRLYNYRE</sequence>
<dbReference type="AlphaFoldDB" id="D8QTW4"/>
<dbReference type="EMBL" id="GL377566">
    <property type="protein sequence ID" value="EFJ36717.1"/>
    <property type="molecule type" value="Genomic_DNA"/>
</dbReference>
<feature type="non-terminal residue" evidence="10">
    <location>
        <position position="1"/>
    </location>
</feature>
<accession>D8QTW4</accession>
<dbReference type="PANTHER" id="PTHR12039">
    <property type="entry name" value="NICOTINAMIDE MONONUCLEOTIDE ADENYLYLTRANSFERASE"/>
    <property type="match status" value="1"/>
</dbReference>
<dbReference type="GO" id="GO:0009435">
    <property type="term" value="P:NAD+ biosynthetic process"/>
    <property type="evidence" value="ECO:0000318"/>
    <property type="project" value="GO_Central"/>
</dbReference>
<dbReference type="InterPro" id="IPR051182">
    <property type="entry name" value="Euk_NMN_adenylyltrnsfrase"/>
</dbReference>
<organism evidence="11">
    <name type="scientific">Selaginella moellendorffii</name>
    <name type="common">Spikemoss</name>
    <dbReference type="NCBI Taxonomy" id="88036"/>
    <lineage>
        <taxon>Eukaryota</taxon>
        <taxon>Viridiplantae</taxon>
        <taxon>Streptophyta</taxon>
        <taxon>Embryophyta</taxon>
        <taxon>Tracheophyta</taxon>
        <taxon>Lycopodiopsida</taxon>
        <taxon>Selaginellales</taxon>
        <taxon>Selaginellaceae</taxon>
        <taxon>Selaginella</taxon>
    </lineage>
</organism>
<evidence type="ECO:0000256" key="5">
    <source>
        <dbReference type="ARBA" id="ARBA00022840"/>
    </source>
</evidence>
<dbReference type="InterPro" id="IPR004821">
    <property type="entry name" value="Cyt_trans-like"/>
</dbReference>
<evidence type="ECO:0000313" key="10">
    <source>
        <dbReference type="EMBL" id="EFJ36717.1"/>
    </source>
</evidence>
<keyword evidence="2 7" id="KW-0808">Transferase</keyword>
<dbReference type="PANTHER" id="PTHR12039:SF0">
    <property type="entry name" value="NICOTINAMIDE-NUCLEOTIDE ADENYLYLTRANSFERASE"/>
    <property type="match status" value="1"/>
</dbReference>
<dbReference type="GO" id="GO:0005524">
    <property type="term" value="F:ATP binding"/>
    <property type="evidence" value="ECO:0007669"/>
    <property type="project" value="UniProtKB-KW"/>
</dbReference>